<dbReference type="RefSeq" id="WP_200785707.1">
    <property type="nucleotide sequence ID" value="NZ_FOCW01000001.1"/>
</dbReference>
<dbReference type="PROSITE" id="PS50931">
    <property type="entry name" value="HTH_LYSR"/>
    <property type="match status" value="1"/>
</dbReference>
<comment type="similarity">
    <text evidence="1">Belongs to the LysR transcriptional regulatory family.</text>
</comment>
<keyword evidence="3" id="KW-0238">DNA-binding</keyword>
<dbReference type="InterPro" id="IPR000847">
    <property type="entry name" value="LysR_HTH_N"/>
</dbReference>
<evidence type="ECO:0000256" key="5">
    <source>
        <dbReference type="ARBA" id="ARBA00023163"/>
    </source>
</evidence>
<evidence type="ECO:0000256" key="2">
    <source>
        <dbReference type="ARBA" id="ARBA00023015"/>
    </source>
</evidence>
<reference evidence="8 9" key="1">
    <citation type="submission" date="2016-10" db="EMBL/GenBank/DDBJ databases">
        <authorList>
            <person name="de Groot N.N."/>
        </authorList>
    </citation>
    <scope>NUCLEOTIDE SEQUENCE [LARGE SCALE GENOMIC DNA]</scope>
    <source>
        <strain evidence="8 9">DSM 15123</strain>
    </source>
</reference>
<gene>
    <name evidence="8" type="ORF">SAMN02745977_00589</name>
</gene>
<proteinExistence type="inferred from homology"/>
<dbReference type="AlphaFoldDB" id="A0A1H8E7P4"/>
<organism evidence="8 9">
    <name type="scientific">Brachymonas denitrificans DSM 15123</name>
    <dbReference type="NCBI Taxonomy" id="1121117"/>
    <lineage>
        <taxon>Bacteria</taxon>
        <taxon>Pseudomonadati</taxon>
        <taxon>Pseudomonadota</taxon>
        <taxon>Betaproteobacteria</taxon>
        <taxon>Burkholderiales</taxon>
        <taxon>Comamonadaceae</taxon>
        <taxon>Brachymonas</taxon>
    </lineage>
</organism>
<dbReference type="FunFam" id="1.10.10.10:FF:000001">
    <property type="entry name" value="LysR family transcriptional regulator"/>
    <property type="match status" value="1"/>
</dbReference>
<keyword evidence="2" id="KW-0805">Transcription regulation</keyword>
<dbReference type="EMBL" id="FOCW01000001">
    <property type="protein sequence ID" value="SEN15440.1"/>
    <property type="molecule type" value="Genomic_DNA"/>
</dbReference>
<dbReference type="PANTHER" id="PTHR30293:SF2">
    <property type="entry name" value="TRANSCRIPTIONAL ACTIVATOR PROTEIN NHAR"/>
    <property type="match status" value="1"/>
</dbReference>
<dbReference type="PRINTS" id="PR00039">
    <property type="entry name" value="HTHLYSR"/>
</dbReference>
<dbReference type="Pfam" id="PF03466">
    <property type="entry name" value="LysR_substrate"/>
    <property type="match status" value="1"/>
</dbReference>
<dbReference type="InterPro" id="IPR036390">
    <property type="entry name" value="WH_DNA-bd_sf"/>
</dbReference>
<sequence>MNYKHLKYFLHVAEAGGITRAAEQLHLTPQTLSSQIQQLEEALGNALFVRQGRQLALTEFGRLALDYARDIFALGREMEASLKSRAGSGRPLELRVGVADAVPKPLVMRLLGPALKLHPNSVRLVCREWRHELLLADLALHRIDLVIADAPMPASVSVKARSHLLGQLPVALVGRPELLQGRSLPQGLDGLPMVVPGEDALLSARLHAWLDHHKLQPAVVAECDDPALGLELAREGHAAMLYPSTLAPDLERQFGLVHGGELAGLMEEVYVITLDRRISHPGVKAILQGPHDFLQHSVPTPRRKRTRRPDPAPDV</sequence>
<evidence type="ECO:0000313" key="8">
    <source>
        <dbReference type="EMBL" id="SEN15440.1"/>
    </source>
</evidence>
<evidence type="ECO:0000256" key="3">
    <source>
        <dbReference type="ARBA" id="ARBA00023125"/>
    </source>
</evidence>
<dbReference type="SUPFAM" id="SSF53850">
    <property type="entry name" value="Periplasmic binding protein-like II"/>
    <property type="match status" value="1"/>
</dbReference>
<evidence type="ECO:0000259" key="7">
    <source>
        <dbReference type="PROSITE" id="PS50931"/>
    </source>
</evidence>
<feature type="region of interest" description="Disordered" evidence="6">
    <location>
        <begin position="290"/>
        <end position="315"/>
    </location>
</feature>
<evidence type="ECO:0000256" key="4">
    <source>
        <dbReference type="ARBA" id="ARBA00023159"/>
    </source>
</evidence>
<keyword evidence="9" id="KW-1185">Reference proteome</keyword>
<dbReference type="Proteomes" id="UP000199531">
    <property type="component" value="Unassembled WGS sequence"/>
</dbReference>
<accession>A0A1H8E7P4</accession>
<dbReference type="PANTHER" id="PTHR30293">
    <property type="entry name" value="TRANSCRIPTIONAL REGULATORY PROTEIN NAC-RELATED"/>
    <property type="match status" value="1"/>
</dbReference>
<dbReference type="GO" id="GO:2000142">
    <property type="term" value="P:regulation of DNA-templated transcription initiation"/>
    <property type="evidence" value="ECO:0007669"/>
    <property type="project" value="TreeGrafter"/>
</dbReference>
<dbReference type="SUPFAM" id="SSF46785">
    <property type="entry name" value="Winged helix' DNA-binding domain"/>
    <property type="match status" value="1"/>
</dbReference>
<keyword evidence="5" id="KW-0804">Transcription</keyword>
<protein>
    <submittedName>
        <fullName evidence="8">Transcriptional regulator, LysR family</fullName>
    </submittedName>
</protein>
<dbReference type="Pfam" id="PF00126">
    <property type="entry name" value="HTH_1"/>
    <property type="match status" value="1"/>
</dbReference>
<dbReference type="InterPro" id="IPR005119">
    <property type="entry name" value="LysR_subst-bd"/>
</dbReference>
<feature type="domain" description="HTH lysR-type" evidence="7">
    <location>
        <begin position="1"/>
        <end position="58"/>
    </location>
</feature>
<dbReference type="Gene3D" id="1.10.10.10">
    <property type="entry name" value="Winged helix-like DNA-binding domain superfamily/Winged helix DNA-binding domain"/>
    <property type="match status" value="1"/>
</dbReference>
<evidence type="ECO:0000256" key="1">
    <source>
        <dbReference type="ARBA" id="ARBA00009437"/>
    </source>
</evidence>
<dbReference type="STRING" id="1121117.SAMN02745977_00589"/>
<dbReference type="Gene3D" id="3.40.190.290">
    <property type="match status" value="1"/>
</dbReference>
<evidence type="ECO:0000256" key="6">
    <source>
        <dbReference type="SAM" id="MobiDB-lite"/>
    </source>
</evidence>
<name>A0A1H8E7P4_9BURK</name>
<dbReference type="InterPro" id="IPR036388">
    <property type="entry name" value="WH-like_DNA-bd_sf"/>
</dbReference>
<dbReference type="GO" id="GO:0003700">
    <property type="term" value="F:DNA-binding transcription factor activity"/>
    <property type="evidence" value="ECO:0007669"/>
    <property type="project" value="InterPro"/>
</dbReference>
<evidence type="ECO:0000313" key="9">
    <source>
        <dbReference type="Proteomes" id="UP000199531"/>
    </source>
</evidence>
<keyword evidence="4" id="KW-0010">Activator</keyword>
<dbReference type="GO" id="GO:0003677">
    <property type="term" value="F:DNA binding"/>
    <property type="evidence" value="ECO:0007669"/>
    <property type="project" value="UniProtKB-KW"/>
</dbReference>